<dbReference type="PROSITE" id="PS51257">
    <property type="entry name" value="PROKAR_LIPOPROTEIN"/>
    <property type="match status" value="1"/>
</dbReference>
<dbReference type="Pfam" id="PF12100">
    <property type="entry name" value="DUF3576"/>
    <property type="match status" value="1"/>
</dbReference>
<proteinExistence type="predicted"/>
<organism evidence="2 3">
    <name type="scientific">Nisaea acidiphila</name>
    <dbReference type="NCBI Taxonomy" id="1862145"/>
    <lineage>
        <taxon>Bacteria</taxon>
        <taxon>Pseudomonadati</taxon>
        <taxon>Pseudomonadota</taxon>
        <taxon>Alphaproteobacteria</taxon>
        <taxon>Rhodospirillales</taxon>
        <taxon>Thalassobaculaceae</taxon>
        <taxon>Nisaea</taxon>
    </lineage>
</organism>
<keyword evidence="1" id="KW-0732">Signal</keyword>
<reference evidence="2" key="1">
    <citation type="submission" date="2022-08" db="EMBL/GenBank/DDBJ databases">
        <title>Nisaea acidiphila sp. nov., isolated from a marine algal debris and emended description of the genus Nisaea Urios et al. 2008.</title>
        <authorList>
            <person name="Kwon K."/>
        </authorList>
    </citation>
    <scope>NUCLEOTIDE SEQUENCE</scope>
    <source>
        <strain evidence="2">MEBiC11861</strain>
    </source>
</reference>
<feature type="signal peptide" evidence="1">
    <location>
        <begin position="1"/>
        <end position="17"/>
    </location>
</feature>
<protein>
    <submittedName>
        <fullName evidence="2">DUF3576 domain-containing protein</fullName>
    </submittedName>
</protein>
<dbReference type="RefSeq" id="WP_257766458.1">
    <property type="nucleotide sequence ID" value="NZ_CP102480.1"/>
</dbReference>
<dbReference type="InterPro" id="IPR021959">
    <property type="entry name" value="DUF3576"/>
</dbReference>
<name>A0A9J7ARL1_9PROT</name>
<evidence type="ECO:0000256" key="1">
    <source>
        <dbReference type="SAM" id="SignalP"/>
    </source>
</evidence>
<gene>
    <name evidence="2" type="ORF">NUH88_11010</name>
</gene>
<accession>A0A9J7ARL1</accession>
<dbReference type="Proteomes" id="UP001060336">
    <property type="component" value="Chromosome"/>
</dbReference>
<evidence type="ECO:0000313" key="3">
    <source>
        <dbReference type="Proteomes" id="UP001060336"/>
    </source>
</evidence>
<sequence length="176" mass="19472">MGRRLRLVALLGVFALAACEGADIEYEYPQSGPGGRPTYEKDEKIFGDDGFVLFGEDNDDQQQAALGSGIAVNSFLWRASLDTISFMPLASADPFGGVIITDWYSPPDTPSERFKINIFILDRALRSDGVRAKVFKQRLGAEGQWQDMGTQEKLHRDLEDAILTRARQLRIGSTGN</sequence>
<keyword evidence="3" id="KW-1185">Reference proteome</keyword>
<dbReference type="KEGG" id="naci:NUH88_11010"/>
<dbReference type="AlphaFoldDB" id="A0A9J7ARL1"/>
<feature type="chain" id="PRO_5039904941" evidence="1">
    <location>
        <begin position="18"/>
        <end position="176"/>
    </location>
</feature>
<evidence type="ECO:0000313" key="2">
    <source>
        <dbReference type="EMBL" id="UUX47949.1"/>
    </source>
</evidence>
<dbReference type="EMBL" id="CP102480">
    <property type="protein sequence ID" value="UUX47949.1"/>
    <property type="molecule type" value="Genomic_DNA"/>
</dbReference>